<feature type="transmembrane region" description="Helical" evidence="1">
    <location>
        <begin position="138"/>
        <end position="158"/>
    </location>
</feature>
<organism evidence="3 4">
    <name type="scientific">Hydrogenophaga crocea</name>
    <dbReference type="NCBI Taxonomy" id="2716225"/>
    <lineage>
        <taxon>Bacteria</taxon>
        <taxon>Pseudomonadati</taxon>
        <taxon>Pseudomonadota</taxon>
        <taxon>Betaproteobacteria</taxon>
        <taxon>Burkholderiales</taxon>
        <taxon>Comamonadaceae</taxon>
        <taxon>Hydrogenophaga</taxon>
    </lineage>
</organism>
<protein>
    <submittedName>
        <fullName evidence="3">Tripartite tricarboxylate transporter permease</fullName>
    </submittedName>
</protein>
<keyword evidence="1" id="KW-0472">Membrane</keyword>
<feature type="transmembrane region" description="Helical" evidence="1">
    <location>
        <begin position="470"/>
        <end position="490"/>
    </location>
</feature>
<keyword evidence="1" id="KW-0812">Transmembrane</keyword>
<feature type="transmembrane region" description="Helical" evidence="1">
    <location>
        <begin position="354"/>
        <end position="384"/>
    </location>
</feature>
<reference evidence="3 4" key="1">
    <citation type="submission" date="2020-03" db="EMBL/GenBank/DDBJ databases">
        <title>Hydrogenophaga sp. nov. isolated from cyanobacterial mat.</title>
        <authorList>
            <person name="Thorat V."/>
            <person name="Kirdat K."/>
            <person name="Tiwarekar B."/>
            <person name="Costa E.D."/>
            <person name="Yadav A."/>
        </authorList>
    </citation>
    <scope>NUCLEOTIDE SEQUENCE [LARGE SCALE GENOMIC DNA]</scope>
    <source>
        <strain evidence="3 4">BA0156</strain>
    </source>
</reference>
<dbReference type="Proteomes" id="UP000503162">
    <property type="component" value="Chromosome"/>
</dbReference>
<feature type="transmembrane region" description="Helical" evidence="1">
    <location>
        <begin position="51"/>
        <end position="71"/>
    </location>
</feature>
<gene>
    <name evidence="3" type="ORF">G9Q37_04595</name>
</gene>
<accession>A0A6G8IEL4</accession>
<evidence type="ECO:0000313" key="3">
    <source>
        <dbReference type="EMBL" id="QIM51466.1"/>
    </source>
</evidence>
<evidence type="ECO:0000256" key="1">
    <source>
        <dbReference type="SAM" id="Phobius"/>
    </source>
</evidence>
<dbReference type="PANTHER" id="PTHR35342:SF5">
    <property type="entry name" value="TRICARBOXYLIC TRANSPORT PROTEIN"/>
    <property type="match status" value="1"/>
</dbReference>
<feature type="transmembrane region" description="Helical" evidence="1">
    <location>
        <begin position="170"/>
        <end position="191"/>
    </location>
</feature>
<evidence type="ECO:0000259" key="2">
    <source>
        <dbReference type="Pfam" id="PF01970"/>
    </source>
</evidence>
<evidence type="ECO:0000313" key="4">
    <source>
        <dbReference type="Proteomes" id="UP000503162"/>
    </source>
</evidence>
<dbReference type="PANTHER" id="PTHR35342">
    <property type="entry name" value="TRICARBOXYLIC TRANSPORT PROTEIN"/>
    <property type="match status" value="1"/>
</dbReference>
<feature type="transmembrane region" description="Helical" evidence="1">
    <location>
        <begin position="414"/>
        <end position="432"/>
    </location>
</feature>
<feature type="transmembrane region" description="Helical" evidence="1">
    <location>
        <begin position="20"/>
        <end position="45"/>
    </location>
</feature>
<keyword evidence="1" id="KW-1133">Transmembrane helix</keyword>
<feature type="transmembrane region" description="Helical" evidence="1">
    <location>
        <begin position="390"/>
        <end position="407"/>
    </location>
</feature>
<feature type="transmembrane region" description="Helical" evidence="1">
    <location>
        <begin position="322"/>
        <end position="342"/>
    </location>
</feature>
<dbReference type="RefSeq" id="WP_166225219.1">
    <property type="nucleotide sequence ID" value="NZ_CP049989.1"/>
</dbReference>
<sequence length="508" mass="53176">MELLNNLWFGLQVAAEPINLLYCFLGVFLGTVVGVLPGIGALAAISLLLPLSYHIPPTAAIIMLAGVYYGAQYGGSTASILLNLPGTPSSAVTCIDGYPMARNGKAGVALFVTTIASLAGAMSGLVLLTLFSPVIAEVGLKFGPAEFCSMMLLGLVAASSVSSGSAVKGLAMMVFGLLLGMVGTDINSGVARFAFDVPELTDGINLVALAMGLFGIAEVVRCIKSADANRKIEKISLRSMAPSREEFRATVKPMARGSALGSALGALPGVGPSIAAFMAYAIEKKVARDPSRFGKGAIEGITAPESANNAAAQTAFVPSLSLGIPGDAVMAVMLGALIIHGIQPGPMLISEQPALFWGLVVSFAIGNIMLVILNLPTIGLWVALLRIPFAWMYPAILVFVALGVYSVNNNGFDIYLVTALGVMGYLLMVLRFEPAPLLLGYILGPLMEEYLRRAMLISRGDPMVFIERPISATLLAMTAALLLWALWSTLRGNLRARRQLAALQAAAD</sequence>
<proteinExistence type="predicted"/>
<keyword evidence="4" id="KW-1185">Reference proteome</keyword>
<dbReference type="Pfam" id="PF01970">
    <property type="entry name" value="TctA"/>
    <property type="match status" value="1"/>
</dbReference>
<feature type="transmembrane region" description="Helical" evidence="1">
    <location>
        <begin position="108"/>
        <end position="132"/>
    </location>
</feature>
<feature type="transmembrane region" description="Helical" evidence="1">
    <location>
        <begin position="203"/>
        <end position="223"/>
    </location>
</feature>
<feature type="domain" description="DUF112" evidence="2">
    <location>
        <begin position="20"/>
        <end position="439"/>
    </location>
</feature>
<dbReference type="EMBL" id="CP049989">
    <property type="protein sequence ID" value="QIM51466.1"/>
    <property type="molecule type" value="Genomic_DNA"/>
</dbReference>
<dbReference type="KEGG" id="hcz:G9Q37_04595"/>
<dbReference type="InterPro" id="IPR002823">
    <property type="entry name" value="DUF112_TM"/>
</dbReference>
<dbReference type="AlphaFoldDB" id="A0A6G8IEL4"/>
<name>A0A6G8IEL4_9BURK</name>
<feature type="transmembrane region" description="Helical" evidence="1">
    <location>
        <begin position="258"/>
        <end position="282"/>
    </location>
</feature>